<feature type="transmembrane region" description="Helical" evidence="7">
    <location>
        <begin position="134"/>
        <end position="156"/>
    </location>
</feature>
<evidence type="ECO:0000256" key="2">
    <source>
        <dbReference type="ARBA" id="ARBA00010199"/>
    </source>
</evidence>
<evidence type="ECO:0000256" key="7">
    <source>
        <dbReference type="SAM" id="Phobius"/>
    </source>
</evidence>
<keyword evidence="5 7" id="KW-0472">Membrane</keyword>
<dbReference type="Pfam" id="PF00485">
    <property type="entry name" value="PRK"/>
    <property type="match status" value="1"/>
</dbReference>
<dbReference type="NCBIfam" id="TIGR00797">
    <property type="entry name" value="matE"/>
    <property type="match status" value="1"/>
</dbReference>
<feature type="transmembrane region" description="Helical" evidence="7">
    <location>
        <begin position="323"/>
        <end position="342"/>
    </location>
</feature>
<dbReference type="Gene3D" id="3.40.50.300">
    <property type="entry name" value="P-loop containing nucleotide triphosphate hydrolases"/>
    <property type="match status" value="1"/>
</dbReference>
<dbReference type="InterPro" id="IPR019537">
    <property type="entry name" value="TMEM65"/>
</dbReference>
<feature type="transmembrane region" description="Helical" evidence="7">
    <location>
        <begin position="421"/>
        <end position="443"/>
    </location>
</feature>
<evidence type="ECO:0000256" key="3">
    <source>
        <dbReference type="ARBA" id="ARBA00022692"/>
    </source>
</evidence>
<dbReference type="Pfam" id="PF01554">
    <property type="entry name" value="MatE"/>
    <property type="match status" value="2"/>
</dbReference>
<feature type="compositionally biased region" description="Basic and acidic residues" evidence="6">
    <location>
        <begin position="466"/>
        <end position="479"/>
    </location>
</feature>
<comment type="caution">
    <text evidence="9">The sequence shown here is derived from an EMBL/GenBank/DDBJ whole genome shotgun (WGS) entry which is preliminary data.</text>
</comment>
<accession>A0ABP0M090</accession>
<dbReference type="EMBL" id="CAXAMN010014714">
    <property type="protein sequence ID" value="CAK9044092.1"/>
    <property type="molecule type" value="Genomic_DNA"/>
</dbReference>
<dbReference type="Proteomes" id="UP001642484">
    <property type="component" value="Unassembled WGS sequence"/>
</dbReference>
<feature type="transmembrane region" description="Helical" evidence="7">
    <location>
        <begin position="168"/>
        <end position="191"/>
    </location>
</feature>
<dbReference type="CDD" id="cd13132">
    <property type="entry name" value="MATE_eukaryotic"/>
    <property type="match status" value="1"/>
</dbReference>
<dbReference type="InterPro" id="IPR002528">
    <property type="entry name" value="MATE_fam"/>
</dbReference>
<evidence type="ECO:0000313" key="10">
    <source>
        <dbReference type="Proteomes" id="UP001642484"/>
    </source>
</evidence>
<dbReference type="InterPro" id="IPR045069">
    <property type="entry name" value="MATE_euk"/>
</dbReference>
<gene>
    <name evidence="9" type="ORF">CCMP2556_LOCUS23256</name>
</gene>
<feature type="transmembrane region" description="Helical" evidence="7">
    <location>
        <begin position="396"/>
        <end position="415"/>
    </location>
</feature>
<keyword evidence="3 7" id="KW-0812">Transmembrane</keyword>
<keyword evidence="10" id="KW-1185">Reference proteome</keyword>
<organism evidence="9 10">
    <name type="scientific">Durusdinium trenchii</name>
    <dbReference type="NCBI Taxonomy" id="1381693"/>
    <lineage>
        <taxon>Eukaryota</taxon>
        <taxon>Sar</taxon>
        <taxon>Alveolata</taxon>
        <taxon>Dinophyceae</taxon>
        <taxon>Suessiales</taxon>
        <taxon>Symbiodiniaceae</taxon>
        <taxon>Durusdinium</taxon>
    </lineage>
</organism>
<evidence type="ECO:0000256" key="1">
    <source>
        <dbReference type="ARBA" id="ARBA00004141"/>
    </source>
</evidence>
<evidence type="ECO:0000256" key="6">
    <source>
        <dbReference type="SAM" id="MobiDB-lite"/>
    </source>
</evidence>
<protein>
    <recommendedName>
        <fullName evidence="8">Phosphoribulokinase/uridine kinase domain-containing protein</fullName>
    </recommendedName>
</protein>
<dbReference type="SUPFAM" id="SSF52540">
    <property type="entry name" value="P-loop containing nucleoside triphosphate hydrolases"/>
    <property type="match status" value="1"/>
</dbReference>
<name>A0ABP0M090_9DINO</name>
<evidence type="ECO:0000256" key="5">
    <source>
        <dbReference type="ARBA" id="ARBA00023136"/>
    </source>
</evidence>
<dbReference type="InterPro" id="IPR006083">
    <property type="entry name" value="PRK/URK"/>
</dbReference>
<feature type="transmembrane region" description="Helical" evidence="7">
    <location>
        <begin position="243"/>
        <end position="267"/>
    </location>
</feature>
<comment type="subcellular location">
    <subcellularLocation>
        <location evidence="1">Membrane</location>
        <topology evidence="1">Multi-pass membrane protein</topology>
    </subcellularLocation>
</comment>
<evidence type="ECO:0000259" key="8">
    <source>
        <dbReference type="Pfam" id="PF00485"/>
    </source>
</evidence>
<dbReference type="Pfam" id="PF10507">
    <property type="entry name" value="TMEM65"/>
    <property type="match status" value="1"/>
</dbReference>
<dbReference type="PANTHER" id="PTHR11206">
    <property type="entry name" value="MULTIDRUG RESISTANCE PROTEIN"/>
    <property type="match status" value="1"/>
</dbReference>
<evidence type="ECO:0000313" key="9">
    <source>
        <dbReference type="EMBL" id="CAK9044092.1"/>
    </source>
</evidence>
<feature type="transmembrane region" description="Helical" evidence="7">
    <location>
        <begin position="104"/>
        <end position="122"/>
    </location>
</feature>
<feature type="region of interest" description="Disordered" evidence="6">
    <location>
        <begin position="458"/>
        <end position="486"/>
    </location>
</feature>
<evidence type="ECO:0000256" key="4">
    <source>
        <dbReference type="ARBA" id="ARBA00022989"/>
    </source>
</evidence>
<proteinExistence type="inferred from homology"/>
<dbReference type="InterPro" id="IPR027417">
    <property type="entry name" value="P-loop_NTPase"/>
</dbReference>
<feature type="domain" description="Phosphoribulokinase/uridine kinase" evidence="8">
    <location>
        <begin position="729"/>
        <end position="911"/>
    </location>
</feature>
<feature type="transmembrane region" description="Helical" evidence="7">
    <location>
        <begin position="279"/>
        <end position="302"/>
    </location>
</feature>
<sequence>MSLETREIQDEEPRSFKDEALDQTRLALPICAGLLSTQVVNLVSTVLVGRLGARDLAAASLAVSLANVSGYSVIVGVASTLQTTAGQAFGARNFEEVSLSLQRCMLLCAVFLCIVAALWFNSHSLLLLGGQEEAIAAMAAQYLHILLPGLCCFVVTQCLQNWLAGQRVTGVQGSSGFVLAVVHLPLCWLLVQQMGYLGAAVATSMGNCLRLIWVIYKTRRALRDLSQSWQGWSRKALQGWPSFLRLALPNFLMISEWWAAEIIVLLAGTLPNAEANLTAMAIFSNTCSLCFYFPCGLGMATNTRVSNELGAGRAHGARAAMRVSMLLGLGLVMLTSLAVLLGRHGWLRLFTADRAVDATAEPVLQVASAYVVFDGLTIVVNGALKGCGRQMIQAPIVVASYYLLGLPIAWLLAWPEHLATLGLALGALVGTAANLLGFLWLILATDWHLMVRRAQERAGAKPPAATRRDRTHSLTHRTEWSTQQLDGSHRQGQVFLPAFSAPMALSRLCLRASRGNSCSRVYRALPRPVYAGTLPGHLLVPRGSSSLPGPAADAEPKAPESWQLRAHALNSAVPMVAFGFMDNTVMLHAGNAIDATLGVTFGLSTLAAAACGQVCSDMAGVTFGGVIEALASKVGLPSAHLSEEQLGTGVVKRAARAASQNRVWKNDGRLDQEDFLNMQNCIFMRTIFFNPDLLPLTRLCPQERLPTRSAVGPTALLRCFQPMGRSVVFVGIAGASGCGKTTLARKLAEALQSPLEVLHLDNYFQPKGQGRPPKHYWETPDGVDFEALRKDLKKIRETFSHRKWPKKLRLGRNGKDLLRSEIPAGADWKAGLESPMVVLVEGFLLFYDDLLAEMLDLKIWINASCGTCMRRRHLRGWNSRHMDLGEYGEWFVRVVWRHFEWYQRKQLRNAKDALQVPGDASEEEVFHYSLWCLPFDWSWSTDPEGT</sequence>
<reference evidence="9 10" key="1">
    <citation type="submission" date="2024-02" db="EMBL/GenBank/DDBJ databases">
        <authorList>
            <person name="Chen Y."/>
            <person name="Shah S."/>
            <person name="Dougan E. K."/>
            <person name="Thang M."/>
            <person name="Chan C."/>
        </authorList>
    </citation>
    <scope>NUCLEOTIDE SEQUENCE [LARGE SCALE GENOMIC DNA]</scope>
</reference>
<comment type="similarity">
    <text evidence="2">Belongs to the multi antimicrobial extrusion (MATE) (TC 2.A.66.1) family.</text>
</comment>
<keyword evidence="4 7" id="KW-1133">Transmembrane helix</keyword>
<feature type="transmembrane region" description="Helical" evidence="7">
    <location>
        <begin position="197"/>
        <end position="216"/>
    </location>
</feature>